<keyword evidence="7 9" id="KW-0675">Receptor</keyword>
<comment type="subcellular location">
    <subcellularLocation>
        <location evidence="9">Cell membrane</location>
        <topology evidence="9">Peripheral membrane protein</topology>
        <orientation evidence="9">Cytoplasmic side</orientation>
    </subcellularLocation>
    <subcellularLocation>
        <location evidence="9">Cytoplasm</location>
    </subcellularLocation>
</comment>
<name>A0A411YCR0_9ACTN</name>
<dbReference type="GO" id="GO:0006614">
    <property type="term" value="P:SRP-dependent cotranslational protein targeting to membrane"/>
    <property type="evidence" value="ECO:0007669"/>
    <property type="project" value="InterPro"/>
</dbReference>
<protein>
    <recommendedName>
        <fullName evidence="9">Signal recognition particle receptor FtsY</fullName>
        <shortName evidence="9">SRP receptor</shortName>
        <ecNumber evidence="9">3.6.5.4</ecNumber>
    </recommendedName>
</protein>
<dbReference type="PROSITE" id="PS00300">
    <property type="entry name" value="SRP54"/>
    <property type="match status" value="1"/>
</dbReference>
<comment type="subunit">
    <text evidence="9">Part of the signal recognition particle protein translocation system, which is composed of SRP and FtsY.</text>
</comment>
<dbReference type="GO" id="GO:0005525">
    <property type="term" value="F:GTP binding"/>
    <property type="evidence" value="ECO:0007669"/>
    <property type="project" value="UniProtKB-UniRule"/>
</dbReference>
<keyword evidence="2 9" id="KW-0963">Cytoplasm</keyword>
<evidence type="ECO:0000256" key="4">
    <source>
        <dbReference type="ARBA" id="ARBA00022801"/>
    </source>
</evidence>
<evidence type="ECO:0000256" key="1">
    <source>
        <dbReference type="ARBA" id="ARBA00022475"/>
    </source>
</evidence>
<dbReference type="InterPro" id="IPR013822">
    <property type="entry name" value="Signal_recog_particl_SRP54_hlx"/>
</dbReference>
<feature type="region of interest" description="Disordered" evidence="10">
    <location>
        <begin position="29"/>
        <end position="93"/>
    </location>
</feature>
<dbReference type="GO" id="GO:0005886">
    <property type="term" value="C:plasma membrane"/>
    <property type="evidence" value="ECO:0007669"/>
    <property type="project" value="UniProtKB-SubCell"/>
</dbReference>
<dbReference type="KEGG" id="erz:ER308_05085"/>
<comment type="similarity">
    <text evidence="9">Belongs to the GTP-binding SRP family. FtsY subfamily.</text>
</comment>
<evidence type="ECO:0000313" key="14">
    <source>
        <dbReference type="Proteomes" id="UP000291469"/>
    </source>
</evidence>
<dbReference type="PANTHER" id="PTHR43134">
    <property type="entry name" value="SIGNAL RECOGNITION PARTICLE RECEPTOR SUBUNIT ALPHA"/>
    <property type="match status" value="1"/>
</dbReference>
<dbReference type="Proteomes" id="UP000291469">
    <property type="component" value="Chromosome"/>
</dbReference>
<evidence type="ECO:0000256" key="9">
    <source>
        <dbReference type="HAMAP-Rule" id="MF_00920"/>
    </source>
</evidence>
<evidence type="ECO:0000256" key="8">
    <source>
        <dbReference type="ARBA" id="ARBA00048027"/>
    </source>
</evidence>
<feature type="binding site" evidence="9">
    <location>
        <begin position="197"/>
        <end position="204"/>
    </location>
    <ligand>
        <name>GTP</name>
        <dbReference type="ChEBI" id="CHEBI:37565"/>
    </ligand>
</feature>
<dbReference type="FunFam" id="1.20.120.140:FF:000002">
    <property type="entry name" value="Signal recognition particle receptor FtsY"/>
    <property type="match status" value="1"/>
</dbReference>
<dbReference type="RefSeq" id="WP_131153975.1">
    <property type="nucleotide sequence ID" value="NZ_CP036402.1"/>
</dbReference>
<feature type="transmembrane region" description="Helical" evidence="11">
    <location>
        <begin position="6"/>
        <end position="25"/>
    </location>
</feature>
<dbReference type="GO" id="GO:0005737">
    <property type="term" value="C:cytoplasm"/>
    <property type="evidence" value="ECO:0007669"/>
    <property type="project" value="UniProtKB-SubCell"/>
</dbReference>
<dbReference type="SUPFAM" id="SSF52540">
    <property type="entry name" value="P-loop containing nucleoside triphosphate hydrolases"/>
    <property type="match status" value="1"/>
</dbReference>
<comment type="catalytic activity">
    <reaction evidence="8 9">
        <text>GTP + H2O = GDP + phosphate + H(+)</text>
        <dbReference type="Rhea" id="RHEA:19669"/>
        <dbReference type="ChEBI" id="CHEBI:15377"/>
        <dbReference type="ChEBI" id="CHEBI:15378"/>
        <dbReference type="ChEBI" id="CHEBI:37565"/>
        <dbReference type="ChEBI" id="CHEBI:43474"/>
        <dbReference type="ChEBI" id="CHEBI:58189"/>
        <dbReference type="EC" id="3.6.5.4"/>
    </reaction>
</comment>
<dbReference type="InterPro" id="IPR000897">
    <property type="entry name" value="SRP54_GTPase_dom"/>
</dbReference>
<gene>
    <name evidence="9 13" type="primary">ftsY</name>
    <name evidence="13" type="ORF">ER308_05085</name>
</gene>
<keyword evidence="11" id="KW-1133">Transmembrane helix</keyword>
<dbReference type="InterPro" id="IPR003593">
    <property type="entry name" value="AAA+_ATPase"/>
</dbReference>
<keyword evidence="11" id="KW-0812">Transmembrane</keyword>
<keyword evidence="5 9" id="KW-0342">GTP-binding</keyword>
<dbReference type="InterPro" id="IPR004390">
    <property type="entry name" value="SR_rcpt_FtsY"/>
</dbReference>
<accession>A0A411YCR0</accession>
<dbReference type="Pfam" id="PF00448">
    <property type="entry name" value="SRP54"/>
    <property type="match status" value="1"/>
</dbReference>
<keyword evidence="1 9" id="KW-1003">Cell membrane</keyword>
<evidence type="ECO:0000256" key="2">
    <source>
        <dbReference type="ARBA" id="ARBA00022490"/>
    </source>
</evidence>
<evidence type="ECO:0000256" key="6">
    <source>
        <dbReference type="ARBA" id="ARBA00023136"/>
    </source>
</evidence>
<dbReference type="InterPro" id="IPR036225">
    <property type="entry name" value="SRP/SRP_N"/>
</dbReference>
<evidence type="ECO:0000313" key="13">
    <source>
        <dbReference type="EMBL" id="QBI18978.1"/>
    </source>
</evidence>
<evidence type="ECO:0000256" key="7">
    <source>
        <dbReference type="ARBA" id="ARBA00023170"/>
    </source>
</evidence>
<evidence type="ECO:0000259" key="12">
    <source>
        <dbReference type="PROSITE" id="PS00300"/>
    </source>
</evidence>
<feature type="binding site" evidence="9">
    <location>
        <begin position="279"/>
        <end position="283"/>
    </location>
    <ligand>
        <name>GTP</name>
        <dbReference type="ChEBI" id="CHEBI:37565"/>
    </ligand>
</feature>
<dbReference type="EMBL" id="CP036402">
    <property type="protein sequence ID" value="QBI18978.1"/>
    <property type="molecule type" value="Genomic_DNA"/>
</dbReference>
<organism evidence="13 14">
    <name type="scientific">Egibacter rhizosphaerae</name>
    <dbReference type="NCBI Taxonomy" id="1670831"/>
    <lineage>
        <taxon>Bacteria</taxon>
        <taxon>Bacillati</taxon>
        <taxon>Actinomycetota</taxon>
        <taxon>Nitriliruptoria</taxon>
        <taxon>Egibacterales</taxon>
        <taxon>Egibacteraceae</taxon>
        <taxon>Egibacter</taxon>
    </lineage>
</organism>
<dbReference type="Gene3D" id="3.40.50.300">
    <property type="entry name" value="P-loop containing nucleotide triphosphate hydrolases"/>
    <property type="match status" value="1"/>
</dbReference>
<dbReference type="AlphaFoldDB" id="A0A411YCR0"/>
<dbReference type="SMART" id="SM00963">
    <property type="entry name" value="SRP54_N"/>
    <property type="match status" value="1"/>
</dbReference>
<feature type="domain" description="SRP54-type proteins GTP-binding" evidence="12">
    <location>
        <begin position="363"/>
        <end position="376"/>
    </location>
</feature>
<comment type="function">
    <text evidence="9">Involved in targeting and insertion of nascent membrane proteins into the cytoplasmic membrane. Acts as a receptor for the complex formed by the signal recognition particle (SRP) and the ribosome-nascent chain (RNC).</text>
</comment>
<dbReference type="SMART" id="SM00382">
    <property type="entry name" value="AAA"/>
    <property type="match status" value="1"/>
</dbReference>
<dbReference type="OrthoDB" id="9804720at2"/>
<keyword evidence="14" id="KW-1185">Reference proteome</keyword>
<dbReference type="SUPFAM" id="SSF47364">
    <property type="entry name" value="Domain of the SRP/SRP receptor G-proteins"/>
    <property type="match status" value="1"/>
</dbReference>
<keyword evidence="6 9" id="KW-0472">Membrane</keyword>
<dbReference type="PANTHER" id="PTHR43134:SF1">
    <property type="entry name" value="SIGNAL RECOGNITION PARTICLE RECEPTOR SUBUNIT ALPHA"/>
    <property type="match status" value="1"/>
</dbReference>
<dbReference type="HAMAP" id="MF_00920">
    <property type="entry name" value="FtsY"/>
    <property type="match status" value="1"/>
</dbReference>
<keyword evidence="3 9" id="KW-0547">Nucleotide-binding</keyword>
<keyword evidence="4 9" id="KW-0378">Hydrolase</keyword>
<evidence type="ECO:0000256" key="5">
    <source>
        <dbReference type="ARBA" id="ARBA00023134"/>
    </source>
</evidence>
<sequence length="403" mass="41747">MDTDLLTILAVVIGVLVVGGGAFLVRGRGAPPDEGAEPADRQSGAPAATAESTTEAPAPTEESSAPPAEAPEAPAPPSEAADSVVEPAAPLSPTERFRQRLGRARSSLGNTVASIFSRGITDEAWDELEEALIAADVGVEATTELVEGLRERARAEGIRTGDEALGLLKEVLRLELGVADRTLSRREDGPSVWLVTGVNGTGKTTSIGKLAARHVREDEQVVLAAADTFRAAAADQLERWGEAVGARVVRAAEGADPASVAFDGHASARAAGADLLLVDTAGRLQNKKELMAELGKVKRVLDREAGQCDEVLLVLDATVGQNGLQQARAFMAAVEVSGVVLTKLDGTARGGIVIAIQRELGLPVKLVGLGEGVDDLAPFDPDAFVEALFAEVAQDVTLGEDEA</sequence>
<dbReference type="GO" id="GO:0005047">
    <property type="term" value="F:signal recognition particle binding"/>
    <property type="evidence" value="ECO:0007669"/>
    <property type="project" value="TreeGrafter"/>
</dbReference>
<dbReference type="SMART" id="SM00962">
    <property type="entry name" value="SRP54"/>
    <property type="match status" value="1"/>
</dbReference>
<feature type="compositionally biased region" description="Low complexity" evidence="10">
    <location>
        <begin position="45"/>
        <end position="72"/>
    </location>
</feature>
<dbReference type="InterPro" id="IPR027417">
    <property type="entry name" value="P-loop_NTPase"/>
</dbReference>
<dbReference type="NCBIfam" id="TIGR00064">
    <property type="entry name" value="ftsY"/>
    <property type="match status" value="1"/>
</dbReference>
<evidence type="ECO:0000256" key="11">
    <source>
        <dbReference type="SAM" id="Phobius"/>
    </source>
</evidence>
<evidence type="ECO:0000256" key="3">
    <source>
        <dbReference type="ARBA" id="ARBA00022741"/>
    </source>
</evidence>
<dbReference type="Gene3D" id="1.20.120.140">
    <property type="entry name" value="Signal recognition particle SRP54, nucleotide-binding domain"/>
    <property type="match status" value="1"/>
</dbReference>
<dbReference type="Pfam" id="PF02881">
    <property type="entry name" value="SRP54_N"/>
    <property type="match status" value="1"/>
</dbReference>
<dbReference type="GO" id="GO:0003924">
    <property type="term" value="F:GTPase activity"/>
    <property type="evidence" value="ECO:0007669"/>
    <property type="project" value="UniProtKB-UniRule"/>
</dbReference>
<proteinExistence type="inferred from homology"/>
<dbReference type="FunFam" id="3.40.50.300:FF:000053">
    <property type="entry name" value="Signal recognition particle receptor FtsY"/>
    <property type="match status" value="1"/>
</dbReference>
<reference evidence="13 14" key="1">
    <citation type="submission" date="2019-01" db="EMBL/GenBank/DDBJ databases">
        <title>Egibacter rhizosphaerae EGI 80759T.</title>
        <authorList>
            <person name="Chen D.-D."/>
            <person name="Tian Y."/>
            <person name="Jiao J.-Y."/>
            <person name="Zhang X.-T."/>
            <person name="Zhang Y.-G."/>
            <person name="Zhang Y."/>
            <person name="Xiao M."/>
            <person name="Shu W.-S."/>
            <person name="Li W.-J."/>
        </authorList>
    </citation>
    <scope>NUCLEOTIDE SEQUENCE [LARGE SCALE GENOMIC DNA]</scope>
    <source>
        <strain evidence="13 14">EGI 80759</strain>
    </source>
</reference>
<evidence type="ECO:0000256" key="10">
    <source>
        <dbReference type="SAM" id="MobiDB-lite"/>
    </source>
</evidence>
<feature type="binding site" evidence="9">
    <location>
        <begin position="342"/>
        <end position="345"/>
    </location>
    <ligand>
        <name>GTP</name>
        <dbReference type="ChEBI" id="CHEBI:37565"/>
    </ligand>
</feature>
<dbReference type="InterPro" id="IPR042101">
    <property type="entry name" value="SRP54_N_sf"/>
</dbReference>
<dbReference type="EC" id="3.6.5.4" evidence="9"/>